<evidence type="ECO:0000313" key="3">
    <source>
        <dbReference type="Proteomes" id="UP000006911"/>
    </source>
</evidence>
<feature type="compositionally biased region" description="Low complexity" evidence="1">
    <location>
        <begin position="201"/>
        <end position="210"/>
    </location>
</feature>
<evidence type="ECO:0000313" key="2">
    <source>
        <dbReference type="EMBL" id="CAZ86008.1"/>
    </source>
</evidence>
<protein>
    <submittedName>
        <fullName evidence="2">(Perigord truffle) hypothetical protein</fullName>
    </submittedName>
</protein>
<sequence>MAPSTASALNPIVIPAVQIPPHFSTLGSGLLHETHARESVSTLTALLLTSPGIFPNKAKPKPWWRGQCLLYGLDAPQSLAIQSLREKLENALRRGDLQIPEYLVELEHVENGKFRKLNAQVREATGVKKEGKGGGGVKKDKEDRLKRVLGAAKVAKKTSTGAGKTTAPVAAAKPRAKKEPGLLVEPDPEPGVKAKAKPRAKAQAPPTATAAAGGNIQIYLTALPPAPAPRARQTAKRGASSAPKRRTPKAEPPSKTPAAAAKCAGGGPGSRGGRGSRGGARGGRAVQPTKHEASSPPPAAARGRTKQTARCSTRGGAGGTRGRGGWANGGISTATVKEEEEEVRDGYDGWNYDRGGGYSDDDGYPYKSEYSGHSGYSGSEGGGIKGEYDDEDRYYGYGHNTAF</sequence>
<dbReference type="AlphaFoldDB" id="D5GNB5"/>
<dbReference type="GeneID" id="9182208"/>
<keyword evidence="3" id="KW-1185">Reference proteome</keyword>
<proteinExistence type="predicted"/>
<feature type="region of interest" description="Disordered" evidence="1">
    <location>
        <begin position="227"/>
        <end position="403"/>
    </location>
</feature>
<dbReference type="Proteomes" id="UP000006911">
    <property type="component" value="Unassembled WGS sequence"/>
</dbReference>
<dbReference type="KEGG" id="tml:GSTUM_00011209001"/>
<dbReference type="InParanoid" id="D5GNB5"/>
<feature type="compositionally biased region" description="Low complexity" evidence="1">
    <location>
        <begin position="365"/>
        <end position="377"/>
    </location>
</feature>
<feature type="region of interest" description="Disordered" evidence="1">
    <location>
        <begin position="153"/>
        <end position="210"/>
    </location>
</feature>
<gene>
    <name evidence="2" type="ORF">GSTUM_00011209001</name>
</gene>
<organism evidence="2 3">
    <name type="scientific">Tuber melanosporum (strain Mel28)</name>
    <name type="common">Perigord black truffle</name>
    <dbReference type="NCBI Taxonomy" id="656061"/>
    <lineage>
        <taxon>Eukaryota</taxon>
        <taxon>Fungi</taxon>
        <taxon>Dikarya</taxon>
        <taxon>Ascomycota</taxon>
        <taxon>Pezizomycotina</taxon>
        <taxon>Pezizomycetes</taxon>
        <taxon>Pezizales</taxon>
        <taxon>Tuberaceae</taxon>
        <taxon>Tuber</taxon>
    </lineage>
</organism>
<feature type="compositionally biased region" description="Gly residues" evidence="1">
    <location>
        <begin position="315"/>
        <end position="328"/>
    </location>
</feature>
<dbReference type="RefSeq" id="XP_002841817.1">
    <property type="nucleotide sequence ID" value="XM_002841771.1"/>
</dbReference>
<dbReference type="HOGENOM" id="CLU_683681_0_0_1"/>
<accession>D5GNB5</accession>
<feature type="compositionally biased region" description="Low complexity" evidence="1">
    <location>
        <begin position="153"/>
        <end position="173"/>
    </location>
</feature>
<feature type="compositionally biased region" description="Gly residues" evidence="1">
    <location>
        <begin position="264"/>
        <end position="282"/>
    </location>
</feature>
<name>D5GNB5_TUBMM</name>
<reference evidence="2 3" key="1">
    <citation type="journal article" date="2010" name="Nature">
        <title>Perigord black truffle genome uncovers evolutionary origins and mechanisms of symbiosis.</title>
        <authorList>
            <person name="Martin F."/>
            <person name="Kohler A."/>
            <person name="Murat C."/>
            <person name="Balestrini R."/>
            <person name="Coutinho P.M."/>
            <person name="Jaillon O."/>
            <person name="Montanini B."/>
            <person name="Morin E."/>
            <person name="Noel B."/>
            <person name="Percudani R."/>
            <person name="Porcel B."/>
            <person name="Rubini A."/>
            <person name="Amicucci A."/>
            <person name="Amselem J."/>
            <person name="Anthouard V."/>
            <person name="Arcioni S."/>
            <person name="Artiguenave F."/>
            <person name="Aury J.M."/>
            <person name="Ballario P."/>
            <person name="Bolchi A."/>
            <person name="Brenna A."/>
            <person name="Brun A."/>
            <person name="Buee M."/>
            <person name="Cantarel B."/>
            <person name="Chevalier G."/>
            <person name="Couloux A."/>
            <person name="Da Silva C."/>
            <person name="Denoeud F."/>
            <person name="Duplessis S."/>
            <person name="Ghignone S."/>
            <person name="Hilselberger B."/>
            <person name="Iotti M."/>
            <person name="Marcais B."/>
            <person name="Mello A."/>
            <person name="Miranda M."/>
            <person name="Pacioni G."/>
            <person name="Quesneville H."/>
            <person name="Riccioni C."/>
            <person name="Ruotolo R."/>
            <person name="Splivallo R."/>
            <person name="Stocchi V."/>
            <person name="Tisserant E."/>
            <person name="Viscomi A.R."/>
            <person name="Zambonelli A."/>
            <person name="Zampieri E."/>
            <person name="Henrissat B."/>
            <person name="Lebrun M.H."/>
            <person name="Paolocci F."/>
            <person name="Bonfante P."/>
            <person name="Ottonello S."/>
            <person name="Wincker P."/>
        </authorList>
    </citation>
    <scope>NUCLEOTIDE SEQUENCE [LARGE SCALE GENOMIC DNA]</scope>
    <source>
        <strain evidence="2 3">Mel28</strain>
    </source>
</reference>
<dbReference type="OMA" id="FEWHARA"/>
<evidence type="ECO:0000256" key="1">
    <source>
        <dbReference type="SAM" id="MobiDB-lite"/>
    </source>
</evidence>
<dbReference type="EMBL" id="FN430363">
    <property type="protein sequence ID" value="CAZ86008.1"/>
    <property type="molecule type" value="Genomic_DNA"/>
</dbReference>